<evidence type="ECO:0000256" key="2">
    <source>
        <dbReference type="SAM" id="SignalP"/>
    </source>
</evidence>
<comment type="caution">
    <text evidence="3">The sequence shown here is derived from an EMBL/GenBank/DDBJ whole genome shotgun (WGS) entry which is preliminary data.</text>
</comment>
<feature type="signal peptide" evidence="2">
    <location>
        <begin position="1"/>
        <end position="19"/>
    </location>
</feature>
<sequence>MAKGHFLFGFLLGGAAAFAATRLLAPESSDELKDNLARKVNEFRDKAADYADFADETADEFTDIAGDTFDDLSETASSAADQVKATAAEAKDEAADLHSHVNDTADYADINLEGQSAFAEAKNADEPTSEAPAASEAPTSADSNATDE</sequence>
<dbReference type="RefSeq" id="WP_137637425.1">
    <property type="nucleotide sequence ID" value="NZ_BJDN01000008.1"/>
</dbReference>
<name>A0ABW3E9P0_9LACO</name>
<keyword evidence="4" id="KW-1185">Reference proteome</keyword>
<organism evidence="3 4">
    <name type="scientific">Loigolactobacillus binensis</name>
    <dbReference type="NCBI Taxonomy" id="2559922"/>
    <lineage>
        <taxon>Bacteria</taxon>
        <taxon>Bacillati</taxon>
        <taxon>Bacillota</taxon>
        <taxon>Bacilli</taxon>
        <taxon>Lactobacillales</taxon>
        <taxon>Lactobacillaceae</taxon>
        <taxon>Loigolactobacillus</taxon>
    </lineage>
</organism>
<feature type="region of interest" description="Disordered" evidence="1">
    <location>
        <begin position="75"/>
        <end position="102"/>
    </location>
</feature>
<dbReference type="PANTHER" id="PTHR35792">
    <property type="entry name" value="GENERAL STRESS PROTEIN"/>
    <property type="match status" value="1"/>
</dbReference>
<evidence type="ECO:0000256" key="1">
    <source>
        <dbReference type="SAM" id="MobiDB-lite"/>
    </source>
</evidence>
<feature type="compositionally biased region" description="Low complexity" evidence="1">
    <location>
        <begin position="129"/>
        <end position="148"/>
    </location>
</feature>
<evidence type="ECO:0000313" key="4">
    <source>
        <dbReference type="Proteomes" id="UP001597104"/>
    </source>
</evidence>
<dbReference type="PANTHER" id="PTHR35792:SF1">
    <property type="entry name" value="SLL0268 PROTEIN"/>
    <property type="match status" value="1"/>
</dbReference>
<dbReference type="Proteomes" id="UP001597104">
    <property type="component" value="Unassembled WGS sequence"/>
</dbReference>
<reference evidence="4" key="1">
    <citation type="journal article" date="2019" name="Int. J. Syst. Evol. Microbiol.">
        <title>The Global Catalogue of Microorganisms (GCM) 10K type strain sequencing project: providing services to taxonomists for standard genome sequencing and annotation.</title>
        <authorList>
            <consortium name="The Broad Institute Genomics Platform"/>
            <consortium name="The Broad Institute Genome Sequencing Center for Infectious Disease"/>
            <person name="Wu L."/>
            <person name="Ma J."/>
        </authorList>
    </citation>
    <scope>NUCLEOTIDE SEQUENCE [LARGE SCALE GENOMIC DNA]</scope>
    <source>
        <strain evidence="4">CCM 8925</strain>
    </source>
</reference>
<evidence type="ECO:0000313" key="3">
    <source>
        <dbReference type="EMBL" id="MFD0897033.1"/>
    </source>
</evidence>
<dbReference type="EMBL" id="JBHTIO010000024">
    <property type="protein sequence ID" value="MFD0897033.1"/>
    <property type="molecule type" value="Genomic_DNA"/>
</dbReference>
<gene>
    <name evidence="3" type="ORF">ACFQZ7_04700</name>
</gene>
<feature type="region of interest" description="Disordered" evidence="1">
    <location>
        <begin position="116"/>
        <end position="148"/>
    </location>
</feature>
<feature type="compositionally biased region" description="Basic and acidic residues" evidence="1">
    <location>
        <begin position="89"/>
        <end position="102"/>
    </location>
</feature>
<dbReference type="Gene3D" id="1.20.120.20">
    <property type="entry name" value="Apolipoprotein"/>
    <property type="match status" value="1"/>
</dbReference>
<proteinExistence type="predicted"/>
<protein>
    <submittedName>
        <fullName evidence="3">YtxH domain-containing protein</fullName>
    </submittedName>
</protein>
<dbReference type="InterPro" id="IPR024623">
    <property type="entry name" value="YtxH"/>
</dbReference>
<dbReference type="Pfam" id="PF12732">
    <property type="entry name" value="YtxH"/>
    <property type="match status" value="1"/>
</dbReference>
<dbReference type="InterPro" id="IPR052928">
    <property type="entry name" value="Desiccation-related_membrane"/>
</dbReference>
<feature type="chain" id="PRO_5046164992" evidence="2">
    <location>
        <begin position="20"/>
        <end position="148"/>
    </location>
</feature>
<keyword evidence="2" id="KW-0732">Signal</keyword>
<accession>A0ABW3E9P0</accession>